<protein>
    <submittedName>
        <fullName evidence="5">Transcriptional regulator, DeoR family</fullName>
    </submittedName>
</protein>
<name>A0A1G5RWF6_9FIRM</name>
<keyword evidence="1" id="KW-0805">Transcription regulation</keyword>
<dbReference type="PRINTS" id="PR00037">
    <property type="entry name" value="HTHLACR"/>
</dbReference>
<dbReference type="PANTHER" id="PTHR30363">
    <property type="entry name" value="HTH-TYPE TRANSCRIPTIONAL REGULATOR SRLR-RELATED"/>
    <property type="match status" value="1"/>
</dbReference>
<evidence type="ECO:0000256" key="3">
    <source>
        <dbReference type="ARBA" id="ARBA00023163"/>
    </source>
</evidence>
<reference evidence="5 6" key="1">
    <citation type="submission" date="2016-10" db="EMBL/GenBank/DDBJ databases">
        <authorList>
            <person name="de Groot N.N."/>
        </authorList>
    </citation>
    <scope>NUCLEOTIDE SEQUENCE [LARGE SCALE GENOMIC DNA]</scope>
    <source>
        <strain evidence="5 6">DSM 2784</strain>
    </source>
</reference>
<dbReference type="EMBL" id="FMWL01000003">
    <property type="protein sequence ID" value="SCZ77639.1"/>
    <property type="molecule type" value="Genomic_DNA"/>
</dbReference>
<dbReference type="InterPro" id="IPR001034">
    <property type="entry name" value="DeoR_HTH"/>
</dbReference>
<dbReference type="GO" id="GO:0003700">
    <property type="term" value="F:DNA-binding transcription factor activity"/>
    <property type="evidence" value="ECO:0007669"/>
    <property type="project" value="InterPro"/>
</dbReference>
<keyword evidence="2" id="KW-0238">DNA-binding</keyword>
<dbReference type="AlphaFoldDB" id="A0A1G5RWF6"/>
<keyword evidence="3" id="KW-0804">Transcription</keyword>
<dbReference type="InterPro" id="IPR036390">
    <property type="entry name" value="WH_DNA-bd_sf"/>
</dbReference>
<dbReference type="InterPro" id="IPR050313">
    <property type="entry name" value="Carb_Metab_HTH_regulators"/>
</dbReference>
<organism evidence="5 6">
    <name type="scientific">Acidaminobacter hydrogenoformans DSM 2784</name>
    <dbReference type="NCBI Taxonomy" id="1120920"/>
    <lineage>
        <taxon>Bacteria</taxon>
        <taxon>Bacillati</taxon>
        <taxon>Bacillota</taxon>
        <taxon>Clostridia</taxon>
        <taxon>Peptostreptococcales</taxon>
        <taxon>Acidaminobacteraceae</taxon>
        <taxon>Acidaminobacter</taxon>
    </lineage>
</organism>
<dbReference type="Proteomes" id="UP000199208">
    <property type="component" value="Unassembled WGS sequence"/>
</dbReference>
<dbReference type="Pfam" id="PF00455">
    <property type="entry name" value="DeoRC"/>
    <property type="match status" value="1"/>
</dbReference>
<dbReference type="Gene3D" id="1.10.10.10">
    <property type="entry name" value="Winged helix-like DNA-binding domain superfamily/Winged helix DNA-binding domain"/>
    <property type="match status" value="1"/>
</dbReference>
<evidence type="ECO:0000313" key="5">
    <source>
        <dbReference type="EMBL" id="SCZ77639.1"/>
    </source>
</evidence>
<keyword evidence="6" id="KW-1185">Reference proteome</keyword>
<proteinExistence type="predicted"/>
<dbReference type="SMART" id="SM01134">
    <property type="entry name" value="DeoRC"/>
    <property type="match status" value="1"/>
</dbReference>
<accession>A0A1G5RWF6</accession>
<dbReference type="InterPro" id="IPR018356">
    <property type="entry name" value="Tscrpt_reg_HTH_DeoR_CS"/>
</dbReference>
<evidence type="ECO:0000256" key="2">
    <source>
        <dbReference type="ARBA" id="ARBA00023125"/>
    </source>
</evidence>
<evidence type="ECO:0000313" key="6">
    <source>
        <dbReference type="Proteomes" id="UP000199208"/>
    </source>
</evidence>
<dbReference type="GO" id="GO:0003677">
    <property type="term" value="F:DNA binding"/>
    <property type="evidence" value="ECO:0007669"/>
    <property type="project" value="UniProtKB-KW"/>
</dbReference>
<dbReference type="Gene3D" id="3.40.50.1360">
    <property type="match status" value="1"/>
</dbReference>
<dbReference type="Pfam" id="PF08220">
    <property type="entry name" value="HTH_DeoR"/>
    <property type="match status" value="1"/>
</dbReference>
<dbReference type="PROSITE" id="PS00894">
    <property type="entry name" value="HTH_DEOR_1"/>
    <property type="match status" value="1"/>
</dbReference>
<feature type="domain" description="HTH deoR-type" evidence="4">
    <location>
        <begin position="5"/>
        <end position="60"/>
    </location>
</feature>
<sequence>MMWLPEKRYEQILSILEKEGAVKASSLKVEIGVSSETIRRDLEYLESVGSLKRTHGGAVAVDQSDFDESKNGYLEFQKRERQKISEKAEIAEIAAQYITEGQSLALDSGTTSRKLAEIIKTKFNRLTVVTNSLHIANVLADAKGFTVILTGGVLRPEEYSMTTDMATLIFSKLNINTFFLTTCGVSVESGITYQRPDEIIVQIKMMEASDKTIIITDSSKLGVNSLYKMCGLEKINMIITDSSVTDKQIKMFETANVPVVCKLKQDDESIKQ</sequence>
<dbReference type="InterPro" id="IPR036388">
    <property type="entry name" value="WH-like_DNA-bd_sf"/>
</dbReference>
<dbReference type="PANTHER" id="PTHR30363:SF44">
    <property type="entry name" value="AGA OPERON TRANSCRIPTIONAL REPRESSOR-RELATED"/>
    <property type="match status" value="1"/>
</dbReference>
<dbReference type="STRING" id="1120920.SAMN03080599_00837"/>
<evidence type="ECO:0000259" key="4">
    <source>
        <dbReference type="PROSITE" id="PS51000"/>
    </source>
</evidence>
<dbReference type="InterPro" id="IPR014036">
    <property type="entry name" value="DeoR-like_C"/>
</dbReference>
<dbReference type="SUPFAM" id="SSF46785">
    <property type="entry name" value="Winged helix' DNA-binding domain"/>
    <property type="match status" value="1"/>
</dbReference>
<dbReference type="InterPro" id="IPR037171">
    <property type="entry name" value="NagB/RpiA_transferase-like"/>
</dbReference>
<gene>
    <name evidence="5" type="ORF">SAMN03080599_00837</name>
</gene>
<dbReference type="SMART" id="SM00420">
    <property type="entry name" value="HTH_DEOR"/>
    <property type="match status" value="1"/>
</dbReference>
<evidence type="ECO:0000256" key="1">
    <source>
        <dbReference type="ARBA" id="ARBA00023015"/>
    </source>
</evidence>
<dbReference type="PROSITE" id="PS51000">
    <property type="entry name" value="HTH_DEOR_2"/>
    <property type="match status" value="1"/>
</dbReference>
<dbReference type="SUPFAM" id="SSF100950">
    <property type="entry name" value="NagB/RpiA/CoA transferase-like"/>
    <property type="match status" value="1"/>
</dbReference>